<accession>A0A9K3D0R2</accession>
<sequence>EKAVLYPDILQDPPARDRLTQLKREYKVPDVTLLRGEYLTCAVQRTAGTPPPAPPLCKSVVFTGSSATMEDIQRRVHVGYITNIFDEDQGHSITTTSGIDVFHFSHNRAGQYHLGDDDIRVIGKLEPNVGKTHKGYVALTDVEVDFKAPGQSSHFQRAVTKEGVFVFYPEPAPAIPGIMMAVAYPLSKHVTQKYQRVTFNCRYQNDNYGDRVPFYQDYINTKYHKAFQPEGRKAIMFR</sequence>
<proteinExistence type="predicted"/>
<feature type="non-terminal residue" evidence="1">
    <location>
        <position position="1"/>
    </location>
</feature>
<name>A0A9K3D0R2_9EUKA</name>
<gene>
    <name evidence="1" type="ORF">KIPB_008512</name>
</gene>
<comment type="caution">
    <text evidence="1">The sequence shown here is derived from an EMBL/GenBank/DDBJ whole genome shotgun (WGS) entry which is preliminary data.</text>
</comment>
<reference evidence="1 2" key="1">
    <citation type="journal article" date="2018" name="PLoS ONE">
        <title>The draft genome of Kipferlia bialata reveals reductive genome evolution in fornicate parasites.</title>
        <authorList>
            <person name="Tanifuji G."/>
            <person name="Takabayashi S."/>
            <person name="Kume K."/>
            <person name="Takagi M."/>
            <person name="Nakayama T."/>
            <person name="Kamikawa R."/>
            <person name="Inagaki Y."/>
            <person name="Hashimoto T."/>
        </authorList>
    </citation>
    <scope>NUCLEOTIDE SEQUENCE [LARGE SCALE GENOMIC DNA]</scope>
    <source>
        <strain evidence="1">NY0173</strain>
    </source>
</reference>
<protein>
    <submittedName>
        <fullName evidence="1">Uncharacterized protein</fullName>
    </submittedName>
</protein>
<evidence type="ECO:0000313" key="1">
    <source>
        <dbReference type="EMBL" id="GIQ86626.1"/>
    </source>
</evidence>
<dbReference type="AlphaFoldDB" id="A0A9K3D0R2"/>
<dbReference type="Proteomes" id="UP000265618">
    <property type="component" value="Unassembled WGS sequence"/>
</dbReference>
<evidence type="ECO:0000313" key="2">
    <source>
        <dbReference type="Proteomes" id="UP000265618"/>
    </source>
</evidence>
<dbReference type="EMBL" id="BDIP01002658">
    <property type="protein sequence ID" value="GIQ86626.1"/>
    <property type="molecule type" value="Genomic_DNA"/>
</dbReference>
<organism evidence="1 2">
    <name type="scientific">Kipferlia bialata</name>
    <dbReference type="NCBI Taxonomy" id="797122"/>
    <lineage>
        <taxon>Eukaryota</taxon>
        <taxon>Metamonada</taxon>
        <taxon>Carpediemonas-like organisms</taxon>
        <taxon>Kipferlia</taxon>
    </lineage>
</organism>
<keyword evidence="2" id="KW-1185">Reference proteome</keyword>